<feature type="non-terminal residue" evidence="7">
    <location>
        <position position="979"/>
    </location>
</feature>
<keyword evidence="4" id="KW-0843">Virulence</keyword>
<dbReference type="PRINTS" id="PR01488">
    <property type="entry name" value="RTXTOXINA"/>
</dbReference>
<evidence type="ECO:0000256" key="3">
    <source>
        <dbReference type="ARBA" id="ARBA00022737"/>
    </source>
</evidence>
<accession>A0ABS6J7E0</accession>
<evidence type="ECO:0000313" key="7">
    <source>
        <dbReference type="EMBL" id="MBU9699673.1"/>
    </source>
</evidence>
<dbReference type="EMBL" id="JAAATX020000013">
    <property type="protein sequence ID" value="MBU9699673.1"/>
    <property type="molecule type" value="Genomic_DNA"/>
</dbReference>
<dbReference type="Gene3D" id="2.160.10.10">
    <property type="entry name" value="Hexapeptide repeat proteins"/>
    <property type="match status" value="1"/>
</dbReference>
<dbReference type="InterPro" id="IPR003995">
    <property type="entry name" value="RTX_toxin_determinant-A"/>
</dbReference>
<dbReference type="Proteomes" id="UP000731907">
    <property type="component" value="Unassembled WGS sequence"/>
</dbReference>
<feature type="region of interest" description="Disordered" evidence="6">
    <location>
        <begin position="929"/>
        <end position="979"/>
    </location>
</feature>
<dbReference type="SUPFAM" id="SSF51120">
    <property type="entry name" value="beta-Roll"/>
    <property type="match status" value="2"/>
</dbReference>
<evidence type="ECO:0000256" key="4">
    <source>
        <dbReference type="ARBA" id="ARBA00023026"/>
    </source>
</evidence>
<gene>
    <name evidence="7" type="ORF">GU927_017660</name>
</gene>
<feature type="region of interest" description="Disordered" evidence="6">
    <location>
        <begin position="732"/>
        <end position="768"/>
    </location>
</feature>
<dbReference type="PRINTS" id="PR00313">
    <property type="entry name" value="CABNDNGRPT"/>
</dbReference>
<dbReference type="InterPro" id="IPR001343">
    <property type="entry name" value="Hemolysn_Ca-bd"/>
</dbReference>
<evidence type="ECO:0000256" key="6">
    <source>
        <dbReference type="SAM" id="MobiDB-lite"/>
    </source>
</evidence>
<keyword evidence="2" id="KW-0800">Toxin</keyword>
<comment type="subcellular location">
    <subcellularLocation>
        <location evidence="1">Membrane</location>
    </subcellularLocation>
</comment>
<dbReference type="Gene3D" id="2.150.10.10">
    <property type="entry name" value="Serralysin-like metalloprotease, C-terminal"/>
    <property type="match status" value="2"/>
</dbReference>
<feature type="region of interest" description="Disordered" evidence="6">
    <location>
        <begin position="436"/>
        <end position="456"/>
    </location>
</feature>
<comment type="caution">
    <text evidence="7">The sequence shown here is derived from an EMBL/GenBank/DDBJ whole genome shotgun (WGS) entry which is preliminary data.</text>
</comment>
<keyword evidence="8" id="KW-1185">Reference proteome</keyword>
<dbReference type="RefSeq" id="WP_161763781.1">
    <property type="nucleotide sequence ID" value="NZ_JAAATX020000013.1"/>
</dbReference>
<organism evidence="7 8">
    <name type="scientific">Paragemmobacter amnigenus</name>
    <dbReference type="NCBI Taxonomy" id="2852097"/>
    <lineage>
        <taxon>Bacteria</taxon>
        <taxon>Pseudomonadati</taxon>
        <taxon>Pseudomonadota</taxon>
        <taxon>Alphaproteobacteria</taxon>
        <taxon>Rhodobacterales</taxon>
        <taxon>Paracoccaceae</taxon>
        <taxon>Paragemmobacter</taxon>
    </lineage>
</organism>
<evidence type="ECO:0008006" key="9">
    <source>
        <dbReference type="Google" id="ProtNLM"/>
    </source>
</evidence>
<evidence type="ECO:0000256" key="1">
    <source>
        <dbReference type="ARBA" id="ARBA00004370"/>
    </source>
</evidence>
<feature type="compositionally biased region" description="Polar residues" evidence="6">
    <location>
        <begin position="740"/>
        <end position="751"/>
    </location>
</feature>
<dbReference type="InterPro" id="IPR011004">
    <property type="entry name" value="Trimer_LpxA-like_sf"/>
</dbReference>
<reference evidence="7 8" key="1">
    <citation type="submission" date="2021-06" db="EMBL/GenBank/DDBJ databases">
        <title>Rhodobacteraceae bacterium strain HSP-20.</title>
        <authorList>
            <person name="Chen W.-M."/>
        </authorList>
    </citation>
    <scope>NUCLEOTIDE SEQUENCE [LARGE SCALE GENOMIC DNA]</scope>
    <source>
        <strain evidence="7 8">HSP-20</strain>
    </source>
</reference>
<name>A0ABS6J7E0_9RHOB</name>
<keyword evidence="3" id="KW-0677">Repeat</keyword>
<dbReference type="Pfam" id="PF00353">
    <property type="entry name" value="HemolysinCabind"/>
    <property type="match status" value="2"/>
</dbReference>
<keyword evidence="5" id="KW-0472">Membrane</keyword>
<proteinExistence type="predicted"/>
<dbReference type="SUPFAM" id="SSF51161">
    <property type="entry name" value="Trimeric LpxA-like enzymes"/>
    <property type="match status" value="1"/>
</dbReference>
<evidence type="ECO:0000256" key="5">
    <source>
        <dbReference type="ARBA" id="ARBA00023136"/>
    </source>
</evidence>
<dbReference type="InterPro" id="IPR011049">
    <property type="entry name" value="Serralysin-like_metalloprot_C"/>
</dbReference>
<protein>
    <recommendedName>
        <fullName evidence="9">Calcium-binding protein</fullName>
    </recommendedName>
</protein>
<evidence type="ECO:0000256" key="2">
    <source>
        <dbReference type="ARBA" id="ARBA00022656"/>
    </source>
</evidence>
<evidence type="ECO:0000313" key="8">
    <source>
        <dbReference type="Proteomes" id="UP000731907"/>
    </source>
</evidence>
<sequence length="979" mass="100385">MATIIITDATSGSVDVNDGDVVIIDPSAYGTYTLYAPPGAEYDVLINQDLPNSITFFTSLDSTVNARFAPGVSAYNLDWGGVSGYGGVEIVETGDGFRITDGGGYSMGEQDDTLILGPNNYVDNQIWMGDGQDTLIIGENSTVFGQINTEAGNGDVINIGSGSYVENINLGATVDLTIGSNVTVNGYIYTGFDDTIGDKVTIGDNATLNYYVDLQTGNDTLAIGDGATMFGRVYADEGDDLITIGDDAKINEYIWLYTGNDTLTIGDNAVITDGYYGELYAWDGDDLIVIGDNASMGDHAWVAMGTGNDTLSMGVYDFTSYGQFWGEGGTDTLNISEGFGFTKAQIEGILAAEGWRDDDGDGVYEVRGNDFRIGDSYFYSWERVSVIVPQDGIVDGTAGADNIAPGYTDAQGDQVDGTDGLNDVIRAGAGNDVVNAGAGDDTVDGGSGNDAVSGGDGNDLIRGDGVDPLTQVQRPLLTLTNTDNLQDAGQTEASGSRAVELVKLADGRLIMVTSENGTGSDGIATYEIDGDPNSATFGRIINPAGSTSTSPGAGSSGDLTGKISQLQASAAGAGFDNIQSMEAVTLPTGETYVFTADVSTATIGIARVGANGGLTEGPSLTDATRLDQVQGLSVINVGGQPILLAYSGGNSDSLLSYSINPATGGLTLLDREVDGNGLGENFLAGSSGESTSFIEGFTNSAGQSFVLVAGNEGGQNGISLWTVNSAGQFTFQNARGDDQNGGSETDPQGNTLGRDLVSPAGSQTGLDDSNAATWAEIGGRTYVFVGGNDDDVTIFRVDPDARGDGTFDLTLVGHADNVMSDISALHFIPSGDSGTLVIGGEQSELRYVAVHLNPTTGVVTLDLAGGRIVDDAGEPGAELLDSEDLAYLDGVLVSASDNDNGVAVLTVKPSFETASGTVDSVAGDDVLNGGAGNDTVEGGEGNDTLTGGAGSDTLRGEGGDDTFLLQPGFGTDAITGGET</sequence>